<accession>A0AAD9NU27</accession>
<protein>
    <recommendedName>
        <fullName evidence="2">Thioredoxin domain-containing protein</fullName>
    </recommendedName>
</protein>
<feature type="domain" description="Thioredoxin" evidence="2">
    <location>
        <begin position="1"/>
        <end position="117"/>
    </location>
</feature>
<dbReference type="Gene3D" id="3.40.30.10">
    <property type="entry name" value="Glutaredoxin"/>
    <property type="match status" value="1"/>
</dbReference>
<dbReference type="PROSITE" id="PS00194">
    <property type="entry name" value="THIOREDOXIN_1"/>
    <property type="match status" value="1"/>
</dbReference>
<dbReference type="PANTHER" id="PTHR46115">
    <property type="entry name" value="THIOREDOXIN-LIKE PROTEIN 1"/>
    <property type="match status" value="1"/>
</dbReference>
<dbReference type="InterPro" id="IPR036249">
    <property type="entry name" value="Thioredoxin-like_sf"/>
</dbReference>
<dbReference type="Pfam" id="PF00085">
    <property type="entry name" value="Thioredoxin"/>
    <property type="match status" value="1"/>
</dbReference>
<comment type="caution">
    <text evidence="3">The sequence shown here is derived from an EMBL/GenBank/DDBJ whole genome shotgun (WGS) entry which is preliminary data.</text>
</comment>
<gene>
    <name evidence="3" type="ORF">NP493_335g03016</name>
</gene>
<keyword evidence="1" id="KW-1015">Disulfide bond</keyword>
<evidence type="ECO:0000313" key="4">
    <source>
        <dbReference type="Proteomes" id="UP001209878"/>
    </source>
</evidence>
<dbReference type="InterPro" id="IPR017937">
    <property type="entry name" value="Thioredoxin_CS"/>
</dbReference>
<sequence>MPVTQIDNLEALEVALNNAGDKAILIDFFATWCGPCRMIAPEVESLSEKYPNVVTLKVDVDDADVSHTSHVVSWDVAAKYGIEAMPTFLVIKNKKVVDTLQGASKPKLQEMFKKYSGVETVDGVETVGGVETVDGSAKCCWCCW</sequence>
<dbReference type="InterPro" id="IPR013766">
    <property type="entry name" value="Thioredoxin_domain"/>
</dbReference>
<dbReference type="Proteomes" id="UP001209878">
    <property type="component" value="Unassembled WGS sequence"/>
</dbReference>
<dbReference type="PROSITE" id="PS51352">
    <property type="entry name" value="THIOREDOXIN_2"/>
    <property type="match status" value="1"/>
</dbReference>
<dbReference type="PRINTS" id="PR00421">
    <property type="entry name" value="THIOREDOXIN"/>
</dbReference>
<name>A0AAD9NU27_RIDPI</name>
<evidence type="ECO:0000313" key="3">
    <source>
        <dbReference type="EMBL" id="KAK2182812.1"/>
    </source>
</evidence>
<organism evidence="3 4">
    <name type="scientific">Ridgeia piscesae</name>
    <name type="common">Tubeworm</name>
    <dbReference type="NCBI Taxonomy" id="27915"/>
    <lineage>
        <taxon>Eukaryota</taxon>
        <taxon>Metazoa</taxon>
        <taxon>Spiralia</taxon>
        <taxon>Lophotrochozoa</taxon>
        <taxon>Annelida</taxon>
        <taxon>Polychaeta</taxon>
        <taxon>Sedentaria</taxon>
        <taxon>Canalipalpata</taxon>
        <taxon>Sabellida</taxon>
        <taxon>Siboglinidae</taxon>
        <taxon>Ridgeia</taxon>
    </lineage>
</organism>
<evidence type="ECO:0000256" key="1">
    <source>
        <dbReference type="ARBA" id="ARBA00023157"/>
    </source>
</evidence>
<dbReference type="EMBL" id="JAODUO010000335">
    <property type="protein sequence ID" value="KAK2182812.1"/>
    <property type="molecule type" value="Genomic_DNA"/>
</dbReference>
<dbReference type="AlphaFoldDB" id="A0AAD9NU27"/>
<dbReference type="SUPFAM" id="SSF52833">
    <property type="entry name" value="Thioredoxin-like"/>
    <property type="match status" value="1"/>
</dbReference>
<proteinExistence type="predicted"/>
<reference evidence="3" key="1">
    <citation type="journal article" date="2023" name="Mol. Biol. Evol.">
        <title>Third-Generation Sequencing Reveals the Adaptive Role of the Epigenome in Three Deep-Sea Polychaetes.</title>
        <authorList>
            <person name="Perez M."/>
            <person name="Aroh O."/>
            <person name="Sun Y."/>
            <person name="Lan Y."/>
            <person name="Juniper S.K."/>
            <person name="Young C.R."/>
            <person name="Angers B."/>
            <person name="Qian P.Y."/>
        </authorList>
    </citation>
    <scope>NUCLEOTIDE SEQUENCE</scope>
    <source>
        <strain evidence="3">R07B-5</strain>
    </source>
</reference>
<evidence type="ECO:0000259" key="2">
    <source>
        <dbReference type="PROSITE" id="PS51352"/>
    </source>
</evidence>
<dbReference type="CDD" id="cd02947">
    <property type="entry name" value="TRX_family"/>
    <property type="match status" value="1"/>
</dbReference>
<keyword evidence="4" id="KW-1185">Reference proteome</keyword>